<accession>A0A8S3BVX8</accession>
<name>A0A8S3BVX8_9BILA</name>
<feature type="compositionally biased region" description="Polar residues" evidence="1">
    <location>
        <begin position="144"/>
        <end position="160"/>
    </location>
</feature>
<dbReference type="AlphaFoldDB" id="A0A8S3BVX8"/>
<dbReference type="Proteomes" id="UP000681720">
    <property type="component" value="Unassembled WGS sequence"/>
</dbReference>
<feature type="compositionally biased region" description="Polar residues" evidence="1">
    <location>
        <begin position="86"/>
        <end position="103"/>
    </location>
</feature>
<evidence type="ECO:0000313" key="2">
    <source>
        <dbReference type="EMBL" id="CAF4864032.1"/>
    </source>
</evidence>
<sequence length="160" mass="17367">MSNFLNVRHCQSIVKASRWSTVPAQNRSTKIMTTVVVANPMGMNKTEEPSLNNEANQSSDGASRSITDRLPMGPILVASRLMSCLSKQPRSITSKRTYTVSGTDNEKSSFVKPLSTRISSSRFRPSSSQSPPSTRSTSCSGSSYNKESSPPMRNSKTAPS</sequence>
<comment type="caution">
    <text evidence="2">The sequence shown here is derived from an EMBL/GenBank/DDBJ whole genome shotgun (WGS) entry which is preliminary data.</text>
</comment>
<dbReference type="EMBL" id="CAJOBJ010165826">
    <property type="protein sequence ID" value="CAF4864032.1"/>
    <property type="molecule type" value="Genomic_DNA"/>
</dbReference>
<proteinExistence type="predicted"/>
<feature type="region of interest" description="Disordered" evidence="1">
    <location>
        <begin position="86"/>
        <end position="160"/>
    </location>
</feature>
<feature type="non-terminal residue" evidence="2">
    <location>
        <position position="1"/>
    </location>
</feature>
<reference evidence="2" key="1">
    <citation type="submission" date="2021-02" db="EMBL/GenBank/DDBJ databases">
        <authorList>
            <person name="Nowell W R."/>
        </authorList>
    </citation>
    <scope>NUCLEOTIDE SEQUENCE</scope>
</reference>
<feature type="compositionally biased region" description="Polar residues" evidence="1">
    <location>
        <begin position="49"/>
        <end position="65"/>
    </location>
</feature>
<evidence type="ECO:0000256" key="1">
    <source>
        <dbReference type="SAM" id="MobiDB-lite"/>
    </source>
</evidence>
<protein>
    <submittedName>
        <fullName evidence="2">Uncharacterized protein</fullName>
    </submittedName>
</protein>
<feature type="compositionally biased region" description="Low complexity" evidence="1">
    <location>
        <begin position="115"/>
        <end position="143"/>
    </location>
</feature>
<feature type="region of interest" description="Disordered" evidence="1">
    <location>
        <begin position="42"/>
        <end position="70"/>
    </location>
</feature>
<organism evidence="2 3">
    <name type="scientific">Rotaria magnacalcarata</name>
    <dbReference type="NCBI Taxonomy" id="392030"/>
    <lineage>
        <taxon>Eukaryota</taxon>
        <taxon>Metazoa</taxon>
        <taxon>Spiralia</taxon>
        <taxon>Gnathifera</taxon>
        <taxon>Rotifera</taxon>
        <taxon>Eurotatoria</taxon>
        <taxon>Bdelloidea</taxon>
        <taxon>Philodinida</taxon>
        <taxon>Philodinidae</taxon>
        <taxon>Rotaria</taxon>
    </lineage>
</organism>
<evidence type="ECO:0000313" key="3">
    <source>
        <dbReference type="Proteomes" id="UP000681720"/>
    </source>
</evidence>
<gene>
    <name evidence="2" type="ORF">GIL414_LOCUS50033</name>
</gene>